<evidence type="ECO:0000313" key="1">
    <source>
        <dbReference type="EMBL" id="KFE56471.1"/>
    </source>
</evidence>
<organism evidence="1 2">
    <name type="scientific">Pseudomonas syringae</name>
    <dbReference type="NCBI Taxonomy" id="317"/>
    <lineage>
        <taxon>Bacteria</taxon>
        <taxon>Pseudomonadati</taxon>
        <taxon>Pseudomonadota</taxon>
        <taxon>Gammaproteobacteria</taxon>
        <taxon>Pseudomonadales</taxon>
        <taxon>Pseudomonadaceae</taxon>
        <taxon>Pseudomonas</taxon>
    </lineage>
</organism>
<dbReference type="InterPro" id="IPR052927">
    <property type="entry name" value="DCC_oxidoreductase"/>
</dbReference>
<comment type="caution">
    <text evidence="1">The sequence shown here is derived from an EMBL/GenBank/DDBJ whole genome shotgun (WGS) entry which is preliminary data.</text>
</comment>
<accession>A0A085VM08</accession>
<dbReference type="InterPro" id="IPR007263">
    <property type="entry name" value="DCC1-like"/>
</dbReference>
<dbReference type="PANTHER" id="PTHR33639">
    <property type="entry name" value="THIOL-DISULFIDE OXIDOREDUCTASE DCC"/>
    <property type="match status" value="1"/>
</dbReference>
<proteinExistence type="predicted"/>
<protein>
    <submittedName>
        <fullName evidence="1">Thiol-disulfide oxidoreductase</fullName>
    </submittedName>
</protein>
<dbReference type="EMBL" id="JPQU01000027">
    <property type="protein sequence ID" value="KFE56471.1"/>
    <property type="molecule type" value="Genomic_DNA"/>
</dbReference>
<keyword evidence="2" id="KW-1185">Reference proteome</keyword>
<reference evidence="1 2" key="1">
    <citation type="submission" date="2014-07" db="EMBL/GenBank/DDBJ databases">
        <title>Draft Genome Sequences of Environmental Pseudomonas syringae strains.</title>
        <authorList>
            <person name="Baltrus D.A."/>
            <person name="Berge O."/>
            <person name="Morris C."/>
        </authorList>
    </citation>
    <scope>NUCLEOTIDE SEQUENCE [LARGE SCALE GENOMIC DNA]</scope>
    <source>
        <strain evidence="1 2">GAW0119</strain>
    </source>
</reference>
<name>A0A085VM08_PSESX</name>
<sequence length="146" mass="16877">MISQPTSPAPLLRTKETVVLFDGTCKLCNGWAKFIIRHDRMRRIRLATVQSPPGQELLAWAGLPTDRFNTIVLIAEGRIFVRSEAMFEILARLPLPWPWLNAAKFVPQALRDWVYDKIALNRYRLFGRYDSSRTPVADHAQRFLEP</sequence>
<dbReference type="Proteomes" id="UP000028631">
    <property type="component" value="Unassembled WGS sequence"/>
</dbReference>
<dbReference type="PATRIC" id="fig|317.175.peg.1898"/>
<dbReference type="AlphaFoldDB" id="A0A085VM08"/>
<dbReference type="Pfam" id="PF04134">
    <property type="entry name" value="DCC1-like"/>
    <property type="match status" value="1"/>
</dbReference>
<dbReference type="OrthoDB" id="9785438at2"/>
<gene>
    <name evidence="1" type="ORF">IV01_09145</name>
</gene>
<dbReference type="PANTHER" id="PTHR33639:SF2">
    <property type="entry name" value="DUF393 DOMAIN-CONTAINING PROTEIN"/>
    <property type="match status" value="1"/>
</dbReference>
<dbReference type="RefSeq" id="WP_032627725.1">
    <property type="nucleotide sequence ID" value="NZ_JPQU01000027.1"/>
</dbReference>
<dbReference type="GO" id="GO:0015035">
    <property type="term" value="F:protein-disulfide reductase activity"/>
    <property type="evidence" value="ECO:0007669"/>
    <property type="project" value="InterPro"/>
</dbReference>
<evidence type="ECO:0000313" key="2">
    <source>
        <dbReference type="Proteomes" id="UP000028631"/>
    </source>
</evidence>